<comment type="caution">
    <text evidence="1">The sequence shown here is derived from an EMBL/GenBank/DDBJ whole genome shotgun (WGS) entry which is preliminary data.</text>
</comment>
<proteinExistence type="predicted"/>
<accession>B1FQX9</accession>
<organism evidence="1 2">
    <name type="scientific">Burkholderia ambifaria IOP40-10</name>
    <dbReference type="NCBI Taxonomy" id="396596"/>
    <lineage>
        <taxon>Bacteria</taxon>
        <taxon>Pseudomonadati</taxon>
        <taxon>Pseudomonadota</taxon>
        <taxon>Betaproteobacteria</taxon>
        <taxon>Burkholderiales</taxon>
        <taxon>Burkholderiaceae</taxon>
        <taxon>Burkholderia</taxon>
        <taxon>Burkholderia cepacia complex</taxon>
    </lineage>
</organism>
<gene>
    <name evidence="1" type="ORF">BamIOP4010DRAFT_6440</name>
</gene>
<reference evidence="1 2" key="1">
    <citation type="submission" date="2008-03" db="EMBL/GenBank/DDBJ databases">
        <title>Sequencing of the draft genome and assembly of Burkholderia ambifaria IOP40-10.</title>
        <authorList>
            <consortium name="US DOE Joint Genome Institute (JGI-PGF)"/>
            <person name="Copeland A."/>
            <person name="Lucas S."/>
            <person name="Lapidus A."/>
            <person name="Glavina del Rio T."/>
            <person name="Dalin E."/>
            <person name="Tice H."/>
            <person name="Bruce D."/>
            <person name="Goodwin L."/>
            <person name="Pitluck S."/>
            <person name="Larimer F."/>
            <person name="Land M.L."/>
            <person name="Hauser L."/>
            <person name="Tiedje J."/>
            <person name="Richardson P."/>
        </authorList>
    </citation>
    <scope>NUCLEOTIDE SEQUENCE [LARGE SCALE GENOMIC DNA]</scope>
    <source>
        <strain evidence="1 2">IOP40-10</strain>
    </source>
</reference>
<dbReference type="EMBL" id="ABLC01000359">
    <property type="protein sequence ID" value="EDT00039.1"/>
    <property type="molecule type" value="Genomic_DNA"/>
</dbReference>
<sequence length="332" mass="37532">MLAVEVHLQRIHLLLRGEHLQIAAARACRGLRVIERRLVLRDRAGHDDRRAFLAVVRVRLLLRVRERQVVVGRRERRIGVVRILRGGRDRLLRGVRGGRRIGQRYLQILRRQCVVQLADAGVDRRLVGGIGEVRLKLRIGEIRVRDIRVILRRPRGRLGVGGLPVVVRAELGGVLAVARLRGPVLVVRIVRIVGEQRLQRGELLVREILCVARIRHFTRIRLLHAGGHVVRRLLAVQDHVARVGRYVQVALRGVSGGARLRVVGLGGLAFVGCRLGIVVGDMQHVLRGLQRLRRVVVLGLRVLDRLLHRAGLVVLDRDVGRRRRVLRGHALD</sequence>
<evidence type="ECO:0000313" key="1">
    <source>
        <dbReference type="EMBL" id="EDT00039.1"/>
    </source>
</evidence>
<evidence type="ECO:0000313" key="2">
    <source>
        <dbReference type="Proteomes" id="UP000005463"/>
    </source>
</evidence>
<dbReference type="AlphaFoldDB" id="B1FQX9"/>
<name>B1FQX9_9BURK</name>
<protein>
    <submittedName>
        <fullName evidence="1">Uncharacterized protein</fullName>
    </submittedName>
</protein>
<dbReference type="Proteomes" id="UP000005463">
    <property type="component" value="Unassembled WGS sequence"/>
</dbReference>